<protein>
    <submittedName>
        <fullName evidence="1">Uncharacterized protein</fullName>
    </submittedName>
</protein>
<dbReference type="EMBL" id="AP027080">
    <property type="protein sequence ID" value="BDU71484.1"/>
    <property type="molecule type" value="Genomic_DNA"/>
</dbReference>
<keyword evidence="2" id="KW-1185">Reference proteome</keyword>
<dbReference type="KEGG" id="msil:METEAL_06580"/>
<proteinExistence type="predicted"/>
<name>A0AA48GI86_9BACT</name>
<organism evidence="1 2">
    <name type="scientific">Mesoterricola silvestris</name>
    <dbReference type="NCBI Taxonomy" id="2927979"/>
    <lineage>
        <taxon>Bacteria</taxon>
        <taxon>Pseudomonadati</taxon>
        <taxon>Acidobacteriota</taxon>
        <taxon>Holophagae</taxon>
        <taxon>Holophagales</taxon>
        <taxon>Holophagaceae</taxon>
        <taxon>Mesoterricola</taxon>
    </lineage>
</organism>
<gene>
    <name evidence="1" type="ORF">METEAL_06580</name>
</gene>
<evidence type="ECO:0000313" key="2">
    <source>
        <dbReference type="Proteomes" id="UP001238179"/>
    </source>
</evidence>
<dbReference type="AlphaFoldDB" id="A0AA48GI86"/>
<reference evidence="2" key="1">
    <citation type="journal article" date="2023" name="Int. J. Syst. Evol. Microbiol.">
        <title>Mesoterricola silvestris gen. nov., sp. nov., Mesoterricola sediminis sp. nov., Geothrix oryzae sp. nov., Geothrix edaphica sp. nov., Geothrix rubra sp. nov., and Geothrix limicola sp. nov., six novel members of Acidobacteriota isolated from soils.</title>
        <authorList>
            <person name="Itoh H."/>
            <person name="Sugisawa Y."/>
            <person name="Mise K."/>
            <person name="Xu Z."/>
            <person name="Kuniyasu M."/>
            <person name="Ushijima N."/>
            <person name="Kawano K."/>
            <person name="Kobayashi E."/>
            <person name="Shiratori Y."/>
            <person name="Masuda Y."/>
            <person name="Senoo K."/>
        </authorList>
    </citation>
    <scope>NUCLEOTIDE SEQUENCE [LARGE SCALE GENOMIC DNA]</scope>
    <source>
        <strain evidence="2">W79</strain>
    </source>
</reference>
<accession>A0AA48GI86</accession>
<sequence length="520" mass="55307">MTITCGAPAADSEAASGITRVQVVLEGGDGPGDGNALLDPSLAPVPACPTAVFRIRCLGPQAVSSYTLAALPGPGGLQVTRIQEDASGEALEFTYGKAPHVNFPGPEGTVPCAPTVLTGIRTPGRDLRLDWEDAPTDEGWAYGVRAVRETGVPAYSREPAGGGPQARGLPMAWTRHFRHFLTGAGPDGCRTYARDRWLLSSAAPEEPVPTLAWDGNALDLVPVPGRLTRWDSARAGDPMPALHTPVPAGFPCGGGLRGGADRGPWPGRIRYNPVTHEVEMEAFQGHLYPVGSASGAVPAPGTSGSDIVAQEIARTAARSRAVTDQIYADAERAHRQAAILGAQAMAAQDAARAQVFAGMAERARQRDQAFQAQAHQEMAAAVLQAQEEARQAQARQDPTYVYWLSRDVQAEGKLRGIHVFQHSQLVFTNSRETYVVESGPDSNGMNVAYLNDKKADTTAFVALGILPPNMGKADISALVNAWNANGHKYFPVDGNCNTFSVYMWEKMGFSPVDLGLLYPH</sequence>
<dbReference type="Proteomes" id="UP001238179">
    <property type="component" value="Chromosome"/>
</dbReference>
<evidence type="ECO:0000313" key="1">
    <source>
        <dbReference type="EMBL" id="BDU71484.1"/>
    </source>
</evidence>